<keyword evidence="2" id="KW-1185">Reference proteome</keyword>
<reference evidence="1" key="1">
    <citation type="submission" date="2022-08" db="EMBL/GenBank/DDBJ databases">
        <authorList>
            <person name="Gutierrez-Valencia J."/>
        </authorList>
    </citation>
    <scope>NUCLEOTIDE SEQUENCE</scope>
</reference>
<sequence>MALVEKGLGQVAAKVNRALDGKAGEELIEALETWIENPHISVMGVATKGMLWLGSSPRYDFYGNLWSLYPTQN</sequence>
<name>A0AAV0RMB5_9ROSI</name>
<evidence type="ECO:0000313" key="2">
    <source>
        <dbReference type="Proteomes" id="UP001154282"/>
    </source>
</evidence>
<dbReference type="EMBL" id="CAMGYJ010000011">
    <property type="protein sequence ID" value="CAI0558709.1"/>
    <property type="molecule type" value="Genomic_DNA"/>
</dbReference>
<accession>A0AAV0RMB5</accession>
<evidence type="ECO:0000313" key="1">
    <source>
        <dbReference type="EMBL" id="CAI0558709.1"/>
    </source>
</evidence>
<gene>
    <name evidence="1" type="ORF">LITE_LOCUS48882</name>
</gene>
<protein>
    <submittedName>
        <fullName evidence="1">Uncharacterized protein</fullName>
    </submittedName>
</protein>
<dbReference type="AlphaFoldDB" id="A0AAV0RMB5"/>
<dbReference type="Proteomes" id="UP001154282">
    <property type="component" value="Unassembled WGS sequence"/>
</dbReference>
<organism evidence="1 2">
    <name type="scientific">Linum tenue</name>
    <dbReference type="NCBI Taxonomy" id="586396"/>
    <lineage>
        <taxon>Eukaryota</taxon>
        <taxon>Viridiplantae</taxon>
        <taxon>Streptophyta</taxon>
        <taxon>Embryophyta</taxon>
        <taxon>Tracheophyta</taxon>
        <taxon>Spermatophyta</taxon>
        <taxon>Magnoliopsida</taxon>
        <taxon>eudicotyledons</taxon>
        <taxon>Gunneridae</taxon>
        <taxon>Pentapetalae</taxon>
        <taxon>rosids</taxon>
        <taxon>fabids</taxon>
        <taxon>Malpighiales</taxon>
        <taxon>Linaceae</taxon>
        <taxon>Linum</taxon>
    </lineage>
</organism>
<comment type="caution">
    <text evidence="1">The sequence shown here is derived from an EMBL/GenBank/DDBJ whole genome shotgun (WGS) entry which is preliminary data.</text>
</comment>
<proteinExistence type="predicted"/>